<protein>
    <submittedName>
        <fullName evidence="2">PLEK-like protein</fullName>
    </submittedName>
</protein>
<proteinExistence type="predicted"/>
<gene>
    <name evidence="2" type="ORF">MAR_012383</name>
</gene>
<dbReference type="EMBL" id="CP111025">
    <property type="protein sequence ID" value="WAR26679.1"/>
    <property type="molecule type" value="Genomic_DNA"/>
</dbReference>
<accession>A0ABY7FZU5</accession>
<evidence type="ECO:0000313" key="3">
    <source>
        <dbReference type="Proteomes" id="UP001164746"/>
    </source>
</evidence>
<sequence>MEKEISVVKTGYLLKWLIKRWKLNWFTLNEDELRCFIKRDKSVLIESIPLQGASVVCPCYDEPEVNIDTSNSPVKFQPFRAKANVSEVLGALQDPDAGVEMTNHVRNGIVHKNCFKGSDIIKWLLRWNIVRRRGDGIAMAQSLLKLGHLQEVDTSLNLGVQRNSYFDSSDSDSSLSDDEDDGKIKSLRKGWRFVRVLLRDSQPMLEYESPFRSKEQKTDPKNQSKVIDLQKCFLAESSRRMIGVKIQQAPAKLRIYLRTKGGKCRTFQTKDEGEWFEYASLLQTLCGATPPPVKIKTKEKNTEKVKDRVEEVPENVGEEKAGEVKKVSEKAEKVAEKVENLPPKNDVIEKAEKITDEVEEILN</sequence>
<evidence type="ECO:0000259" key="1">
    <source>
        <dbReference type="PROSITE" id="PS50186"/>
    </source>
</evidence>
<reference evidence="2" key="1">
    <citation type="submission" date="2022-11" db="EMBL/GenBank/DDBJ databases">
        <title>Centuries of genome instability and evolution in soft-shell clam transmissible cancer (bioRxiv).</title>
        <authorList>
            <person name="Hart S.F.M."/>
            <person name="Yonemitsu M.A."/>
            <person name="Giersch R.M."/>
            <person name="Beal B.F."/>
            <person name="Arriagada G."/>
            <person name="Davis B.W."/>
            <person name="Ostrander E.A."/>
            <person name="Goff S.P."/>
            <person name="Metzger M.J."/>
        </authorList>
    </citation>
    <scope>NUCLEOTIDE SEQUENCE</scope>
    <source>
        <strain evidence="2">MELC-2E11</strain>
        <tissue evidence="2">Siphon/mantle</tissue>
    </source>
</reference>
<dbReference type="Gene3D" id="2.30.29.30">
    <property type="entry name" value="Pleckstrin-homology domain (PH domain)/Phosphotyrosine-binding domain (PTB)"/>
    <property type="match status" value="1"/>
</dbReference>
<dbReference type="SUPFAM" id="SSF50729">
    <property type="entry name" value="PH domain-like"/>
    <property type="match status" value="1"/>
</dbReference>
<evidence type="ECO:0000313" key="2">
    <source>
        <dbReference type="EMBL" id="WAR26679.1"/>
    </source>
</evidence>
<feature type="domain" description="DEP" evidence="1">
    <location>
        <begin position="95"/>
        <end position="170"/>
    </location>
</feature>
<dbReference type="Proteomes" id="UP001164746">
    <property type="component" value="Chromosome 14"/>
</dbReference>
<dbReference type="InterPro" id="IPR000591">
    <property type="entry name" value="DEP_dom"/>
</dbReference>
<dbReference type="InterPro" id="IPR036390">
    <property type="entry name" value="WH_DNA-bd_sf"/>
</dbReference>
<name>A0ABY7FZU5_MYAAR</name>
<dbReference type="InterPro" id="IPR036388">
    <property type="entry name" value="WH-like_DNA-bd_sf"/>
</dbReference>
<organism evidence="2 3">
    <name type="scientific">Mya arenaria</name>
    <name type="common">Soft-shell clam</name>
    <dbReference type="NCBI Taxonomy" id="6604"/>
    <lineage>
        <taxon>Eukaryota</taxon>
        <taxon>Metazoa</taxon>
        <taxon>Spiralia</taxon>
        <taxon>Lophotrochozoa</taxon>
        <taxon>Mollusca</taxon>
        <taxon>Bivalvia</taxon>
        <taxon>Autobranchia</taxon>
        <taxon>Heteroconchia</taxon>
        <taxon>Euheterodonta</taxon>
        <taxon>Imparidentia</taxon>
        <taxon>Neoheterodontei</taxon>
        <taxon>Myida</taxon>
        <taxon>Myoidea</taxon>
        <taxon>Myidae</taxon>
        <taxon>Mya</taxon>
    </lineage>
</organism>
<dbReference type="SMART" id="SM00049">
    <property type="entry name" value="DEP"/>
    <property type="match status" value="1"/>
</dbReference>
<keyword evidence="3" id="KW-1185">Reference proteome</keyword>
<dbReference type="PROSITE" id="PS50186">
    <property type="entry name" value="DEP"/>
    <property type="match status" value="1"/>
</dbReference>
<dbReference type="SUPFAM" id="SSF46785">
    <property type="entry name" value="Winged helix' DNA-binding domain"/>
    <property type="match status" value="1"/>
</dbReference>
<dbReference type="InterPro" id="IPR011993">
    <property type="entry name" value="PH-like_dom_sf"/>
</dbReference>
<dbReference type="Pfam" id="PF00610">
    <property type="entry name" value="DEP"/>
    <property type="match status" value="1"/>
</dbReference>
<dbReference type="Gene3D" id="1.10.10.10">
    <property type="entry name" value="Winged helix-like DNA-binding domain superfamily/Winged helix DNA-binding domain"/>
    <property type="match status" value="1"/>
</dbReference>
<dbReference type="CDD" id="cd04371">
    <property type="entry name" value="DEP"/>
    <property type="match status" value="1"/>
</dbReference>